<evidence type="ECO:0000259" key="14">
    <source>
        <dbReference type="PROSITE" id="PS51030"/>
    </source>
</evidence>
<dbReference type="PROSITE" id="PS00031">
    <property type="entry name" value="NUCLEAR_REC_DBD_1"/>
    <property type="match status" value="1"/>
</dbReference>
<dbReference type="GO" id="GO:0005634">
    <property type="term" value="C:nucleus"/>
    <property type="evidence" value="ECO:0007669"/>
    <property type="project" value="UniProtKB-SubCell"/>
</dbReference>
<dbReference type="GO" id="GO:0043565">
    <property type="term" value="F:sequence-specific DNA binding"/>
    <property type="evidence" value="ECO:0007669"/>
    <property type="project" value="InterPro"/>
</dbReference>
<evidence type="ECO:0000256" key="8">
    <source>
        <dbReference type="ARBA" id="ARBA00023121"/>
    </source>
</evidence>
<dbReference type="CDD" id="cd07171">
    <property type="entry name" value="NR_DBD_ER"/>
    <property type="match status" value="1"/>
</dbReference>
<evidence type="ECO:0000256" key="6">
    <source>
        <dbReference type="ARBA" id="ARBA00022833"/>
    </source>
</evidence>
<dbReference type="SMART" id="SM00430">
    <property type="entry name" value="HOLI"/>
    <property type="match status" value="1"/>
</dbReference>
<dbReference type="InterPro" id="IPR001628">
    <property type="entry name" value="Znf_hrmn_rcpt"/>
</dbReference>
<dbReference type="GO" id="GO:0005496">
    <property type="term" value="F:steroid binding"/>
    <property type="evidence" value="ECO:0007669"/>
    <property type="project" value="UniProtKB-KW"/>
</dbReference>
<dbReference type="InterPro" id="IPR021064">
    <property type="entry name" value="ER-beta-like_N"/>
</dbReference>
<evidence type="ECO:0000259" key="15">
    <source>
        <dbReference type="PROSITE" id="PS51843"/>
    </source>
</evidence>
<dbReference type="Gene3D" id="1.10.565.10">
    <property type="entry name" value="Retinoid X Receptor"/>
    <property type="match status" value="1"/>
</dbReference>
<keyword evidence="5" id="KW-0863">Zinc-finger</keyword>
<evidence type="ECO:0000256" key="10">
    <source>
        <dbReference type="ARBA" id="ARBA00023163"/>
    </source>
</evidence>
<proteinExistence type="evidence at transcript level"/>
<dbReference type="InterPro" id="IPR001723">
    <property type="entry name" value="Nuclear_hrmn_rcpt"/>
</dbReference>
<accession>A0A1V1FJE9</accession>
<evidence type="ECO:0000256" key="12">
    <source>
        <dbReference type="ARBA" id="ARBA00023242"/>
    </source>
</evidence>
<evidence type="ECO:0000256" key="7">
    <source>
        <dbReference type="ARBA" id="ARBA00023015"/>
    </source>
</evidence>
<keyword evidence="4" id="KW-0479">Metal-binding</keyword>
<dbReference type="GO" id="GO:0008270">
    <property type="term" value="F:zinc ion binding"/>
    <property type="evidence" value="ECO:0007669"/>
    <property type="project" value="UniProtKB-KW"/>
</dbReference>
<dbReference type="PIRSF" id="PIRSF002527">
    <property type="entry name" value="ER-like_NR"/>
    <property type="match status" value="1"/>
</dbReference>
<comment type="subcellular location">
    <subcellularLocation>
        <location evidence="1 13">Nucleus</location>
    </subcellularLocation>
</comment>
<dbReference type="SUPFAM" id="SSF57716">
    <property type="entry name" value="Glucocorticoid receptor-like (DNA-binding domain)"/>
    <property type="match status" value="1"/>
</dbReference>
<keyword evidence="12 13" id="KW-0539">Nucleus</keyword>
<evidence type="ECO:0000256" key="4">
    <source>
        <dbReference type="ARBA" id="ARBA00022723"/>
    </source>
</evidence>
<evidence type="ECO:0000313" key="16">
    <source>
        <dbReference type="EMBL" id="BAX07664.1"/>
    </source>
</evidence>
<protein>
    <submittedName>
        <fullName evidence="16">Estrogen receptor beta</fullName>
    </submittedName>
</protein>
<feature type="domain" description="NR LBD" evidence="15">
    <location>
        <begin position="322"/>
        <end position="557"/>
    </location>
</feature>
<dbReference type="PRINTS" id="PR00398">
    <property type="entry name" value="STRDHORMONER"/>
</dbReference>
<reference evidence="16" key="1">
    <citation type="submission" date="2015-07" db="EMBL/GenBank/DDBJ databases">
        <title>Cloning and functional characterization of Holocephalan elephant shark, Callorhinchus milii, estrogen receptors.</title>
        <authorList>
            <person name="Narita H."/>
            <person name="Sato R."/>
            <person name="Kohno S."/>
            <person name="Hyodo S."/>
            <person name="Baker M."/>
            <person name="Katsu Y."/>
        </authorList>
    </citation>
    <scope>NUCLEOTIDE SEQUENCE</scope>
    <source>
        <tissue evidence="16">Ovary</tissue>
    </source>
</reference>
<name>A0A1V1FJE9_CALMI</name>
<dbReference type="EMBL" id="LC068848">
    <property type="protein sequence ID" value="BAX07664.1"/>
    <property type="molecule type" value="mRNA"/>
</dbReference>
<dbReference type="FunFam" id="1.10.565.10:FF:000010">
    <property type="entry name" value="Estrogen receptor"/>
    <property type="match status" value="1"/>
</dbReference>
<feature type="domain" description="Nuclear receptor" evidence="14">
    <location>
        <begin position="203"/>
        <end position="278"/>
    </location>
</feature>
<dbReference type="InterPro" id="IPR050200">
    <property type="entry name" value="Nuclear_hormone_rcpt_NR3"/>
</dbReference>
<evidence type="ECO:0000256" key="9">
    <source>
        <dbReference type="ARBA" id="ARBA00023125"/>
    </source>
</evidence>
<dbReference type="InterPro" id="IPR028355">
    <property type="entry name" value="ER-beta/gamma"/>
</dbReference>
<dbReference type="Gene3D" id="3.30.50.10">
    <property type="entry name" value="Erythroid Transcription Factor GATA-1, subunit A"/>
    <property type="match status" value="1"/>
</dbReference>
<dbReference type="PIRSF" id="PIRSF500102">
    <property type="entry name" value="ER-b"/>
    <property type="match status" value="1"/>
</dbReference>
<dbReference type="InterPro" id="IPR000536">
    <property type="entry name" value="Nucl_hrmn_rcpt_lig-bd"/>
</dbReference>
<dbReference type="PROSITE" id="PS51030">
    <property type="entry name" value="NUCLEAR_REC_DBD_2"/>
    <property type="match status" value="1"/>
</dbReference>
<evidence type="ECO:0000256" key="13">
    <source>
        <dbReference type="PIRNR" id="PIRNR002527"/>
    </source>
</evidence>
<dbReference type="GO" id="GO:0071392">
    <property type="term" value="P:cellular response to estradiol stimulus"/>
    <property type="evidence" value="ECO:0007669"/>
    <property type="project" value="InterPro"/>
</dbReference>
<dbReference type="InterPro" id="IPR013088">
    <property type="entry name" value="Znf_NHR/GATA"/>
</dbReference>
<dbReference type="InterPro" id="IPR035500">
    <property type="entry name" value="NHR-like_dom_sf"/>
</dbReference>
<gene>
    <name evidence="16" type="primary">ESR2</name>
</gene>
<dbReference type="Pfam" id="PF00104">
    <property type="entry name" value="Hormone_recep"/>
    <property type="match status" value="1"/>
</dbReference>
<keyword evidence="3" id="KW-0754">Steroid-binding</keyword>
<evidence type="ECO:0000256" key="3">
    <source>
        <dbReference type="ARBA" id="ARBA00022665"/>
    </source>
</evidence>
<dbReference type="InterPro" id="IPR024178">
    <property type="entry name" value="Est_rcpt/est-rel_rcp"/>
</dbReference>
<evidence type="ECO:0000256" key="5">
    <source>
        <dbReference type="ARBA" id="ARBA00022771"/>
    </source>
</evidence>
<dbReference type="PANTHER" id="PTHR48092">
    <property type="entry name" value="KNIRPS-RELATED PROTEIN-RELATED"/>
    <property type="match status" value="1"/>
</dbReference>
<dbReference type="SUPFAM" id="SSF48508">
    <property type="entry name" value="Nuclear receptor ligand-binding domain"/>
    <property type="match status" value="1"/>
</dbReference>
<evidence type="ECO:0000256" key="11">
    <source>
        <dbReference type="ARBA" id="ARBA00023170"/>
    </source>
</evidence>
<keyword evidence="6" id="KW-0862">Zinc</keyword>
<dbReference type="PRINTS" id="PR00047">
    <property type="entry name" value="STROIDFINGER"/>
</dbReference>
<dbReference type="FunFam" id="3.30.50.10:FF:000014">
    <property type="entry name" value="Estrogen receptor beta"/>
    <property type="match status" value="1"/>
</dbReference>
<keyword evidence="7 13" id="KW-0805">Transcription regulation</keyword>
<dbReference type="AlphaFoldDB" id="A0A1V1FJE9"/>
<dbReference type="Pfam" id="PF12497">
    <property type="entry name" value="ERbeta_N"/>
    <property type="match status" value="1"/>
</dbReference>
<sequence>MARCHAAKMRSEQNQWFYERRAPSNVFLRGTCALNMAASLNKDSAHLPGLPELRPSTGENRMKSSSCGLTPPGSYGTALTGLPEQSTMCIPSPYVDSTHDFPRVAFYSPSVLGYSIGSEACGEGTMVRQTLSPSIYWASPAPASPNSLHCEQPLLFAEPVKGAWDSLQAGEPPLTNREGMKRRNMPGAHMPSSMPGPCSRRDAHFCAVCNDFASGYHYGVWSCEGCKAFFKRSIQGHNAYICPATNQCTIDKNRRKSCQACRLRKCYEVGMMKSDTRRDRCSYRLSRQGRVSGTPMPAALKVKQGVESELTRVKDLFSSQTGPEKLLSSLLEAEPPNVYLLNQPNKPYTEASMMMSLTNLADRELVHMIAWAKKVPGFIELDLHDQVQLLECCWLEVLMVGLMWRSIKHPGKLLFAPDLILDRDEGQCVEGILEIFDMLLATTSRFRELQLQHEEYLCLKAMVLLNSSMFPRSGVSEERENRGKLHKILDSITDTLIWCMNKSGVPSQQQATRLAHLLMLLSHVRHASNKGMEHLYSMKCKNVVPFYDLLLEMLDAHVIYSHRKPHPGESENSDTKTSQL</sequence>
<organism evidence="16">
    <name type="scientific">Callorhinchus milii</name>
    <name type="common">Ghost shark</name>
    <dbReference type="NCBI Taxonomy" id="7868"/>
    <lineage>
        <taxon>Eukaryota</taxon>
        <taxon>Metazoa</taxon>
        <taxon>Chordata</taxon>
        <taxon>Craniata</taxon>
        <taxon>Vertebrata</taxon>
        <taxon>Chondrichthyes</taxon>
        <taxon>Holocephali</taxon>
        <taxon>Chimaeriformes</taxon>
        <taxon>Callorhinchidae</taxon>
        <taxon>Callorhinchus</taxon>
    </lineage>
</organism>
<comment type="similarity">
    <text evidence="2 13">Belongs to the nuclear hormone receptor family. NR3 subfamily.</text>
</comment>
<keyword evidence="9" id="KW-0238">DNA-binding</keyword>
<dbReference type="GO" id="GO:0030284">
    <property type="term" value="F:nuclear estrogen receptor activity"/>
    <property type="evidence" value="ECO:0007669"/>
    <property type="project" value="InterPro"/>
</dbReference>
<dbReference type="SMART" id="SM00399">
    <property type="entry name" value="ZnF_C4"/>
    <property type="match status" value="1"/>
</dbReference>
<dbReference type="GO" id="GO:0030520">
    <property type="term" value="P:estrogen receptor signaling pathway"/>
    <property type="evidence" value="ECO:0007669"/>
    <property type="project" value="InterPro"/>
</dbReference>
<evidence type="ECO:0000256" key="2">
    <source>
        <dbReference type="ARBA" id="ARBA00005413"/>
    </source>
</evidence>
<keyword evidence="11 13" id="KW-0675">Receptor</keyword>
<dbReference type="Pfam" id="PF00105">
    <property type="entry name" value="zf-C4"/>
    <property type="match status" value="1"/>
</dbReference>
<keyword evidence="10 13" id="KW-0804">Transcription</keyword>
<dbReference type="PROSITE" id="PS51843">
    <property type="entry name" value="NR_LBD"/>
    <property type="match status" value="1"/>
</dbReference>
<dbReference type="CDD" id="cd06949">
    <property type="entry name" value="NR_LBD_ER"/>
    <property type="match status" value="1"/>
</dbReference>
<keyword evidence="8" id="KW-0446">Lipid-binding</keyword>
<evidence type="ECO:0000256" key="1">
    <source>
        <dbReference type="ARBA" id="ARBA00004123"/>
    </source>
</evidence>